<feature type="active site" description="Charge relay system" evidence="1">
    <location>
        <position position="198"/>
    </location>
</feature>
<dbReference type="PANTHER" id="PTHR11614">
    <property type="entry name" value="PHOSPHOLIPASE-RELATED"/>
    <property type="match status" value="1"/>
</dbReference>
<feature type="active site" description="Nucleophile" evidence="1">
    <location>
        <position position="100"/>
    </location>
</feature>
<dbReference type="Gene3D" id="3.40.50.1820">
    <property type="entry name" value="alpha/beta hydrolase"/>
    <property type="match status" value="1"/>
</dbReference>
<sequence>MADRCRMQNADMDGSAFFWPGNSTGILLIHGFTATTVEVRPLAEYFRRAGFSVAGPLLPGHNTSPEDLNQRLWQEWAAAADQGYQMLQSTCKSVFVGGESLGGLLAFQLASLHPEASGVLAYSPALRVKNIRRARFARFFISIMAKRSNGKSTEPLPWQGYTAYPVKAAYQMYRFQQYVEPRLKRVAQPTLILQGEKDRTIDPNSSQIIFDAISSPRKELVWMKNSGHCIILDQEYELVMSRSLSFVQSILQSKGYPVFK</sequence>
<dbReference type="Proteomes" id="UP000055060">
    <property type="component" value="Unassembled WGS sequence"/>
</dbReference>
<dbReference type="InterPro" id="IPR022742">
    <property type="entry name" value="Hydrolase_4"/>
</dbReference>
<organism evidence="3">
    <name type="scientific">Longilinea arvoryzae</name>
    <dbReference type="NCBI Taxonomy" id="360412"/>
    <lineage>
        <taxon>Bacteria</taxon>
        <taxon>Bacillati</taxon>
        <taxon>Chloroflexota</taxon>
        <taxon>Anaerolineae</taxon>
        <taxon>Anaerolineales</taxon>
        <taxon>Anaerolineaceae</taxon>
        <taxon>Longilinea</taxon>
    </lineage>
</organism>
<feature type="domain" description="Serine aminopeptidase S33" evidence="2">
    <location>
        <begin position="26"/>
        <end position="235"/>
    </location>
</feature>
<dbReference type="RefSeq" id="WP_075073920.1">
    <property type="nucleotide sequence ID" value="NZ_DF967972.1"/>
</dbReference>
<dbReference type="InterPro" id="IPR012354">
    <property type="entry name" value="Esterase_lipase"/>
</dbReference>
<evidence type="ECO:0000256" key="1">
    <source>
        <dbReference type="PIRSR" id="PIRSR017388-1"/>
    </source>
</evidence>
<dbReference type="PIRSF" id="PIRSF017388">
    <property type="entry name" value="Esterase_lipase"/>
    <property type="match status" value="1"/>
</dbReference>
<feature type="active site" description="Charge relay system" evidence="1">
    <location>
        <position position="228"/>
    </location>
</feature>
<dbReference type="STRING" id="360412.LARV_02456"/>
<name>A0A0S7BLW9_9CHLR</name>
<dbReference type="GO" id="GO:0052689">
    <property type="term" value="F:carboxylic ester hydrolase activity"/>
    <property type="evidence" value="ECO:0007669"/>
    <property type="project" value="InterPro"/>
</dbReference>
<dbReference type="InterPro" id="IPR051044">
    <property type="entry name" value="MAG_DAG_Lipase"/>
</dbReference>
<gene>
    <name evidence="3" type="ORF">LARV_02456</name>
</gene>
<dbReference type="EMBL" id="DF967972">
    <property type="protein sequence ID" value="GAP14682.1"/>
    <property type="molecule type" value="Genomic_DNA"/>
</dbReference>
<evidence type="ECO:0000313" key="3">
    <source>
        <dbReference type="EMBL" id="GAP14682.1"/>
    </source>
</evidence>
<reference evidence="3" key="1">
    <citation type="submission" date="2015-07" db="EMBL/GenBank/DDBJ databases">
        <title>Draft Genome Sequences of Anaerolinea thermolimosa IMO-1, Bellilinea caldifistulae GOMI-1, Leptolinea tardivitalis YMTK-2, Levilinea saccharolytica KIBI-1,Longilinea arvoryzae KOME-1, Previously Described as Members of the Anaerolineaceae (Chloroflexi).</title>
        <authorList>
            <person name="Sekiguchi Y."/>
            <person name="Ohashi A."/>
            <person name="Matsuura N."/>
            <person name="Tourlousse M.D."/>
        </authorList>
    </citation>
    <scope>NUCLEOTIDE SEQUENCE [LARGE SCALE GENOMIC DNA]</scope>
    <source>
        <strain evidence="3">KOME-1</strain>
    </source>
</reference>
<dbReference type="AlphaFoldDB" id="A0A0S7BLW9"/>
<dbReference type="SUPFAM" id="SSF53474">
    <property type="entry name" value="alpha/beta-Hydrolases"/>
    <property type="match status" value="1"/>
</dbReference>
<dbReference type="Pfam" id="PF12146">
    <property type="entry name" value="Hydrolase_4"/>
    <property type="match status" value="1"/>
</dbReference>
<dbReference type="InterPro" id="IPR029058">
    <property type="entry name" value="AB_hydrolase_fold"/>
</dbReference>
<evidence type="ECO:0000259" key="2">
    <source>
        <dbReference type="Pfam" id="PF12146"/>
    </source>
</evidence>
<dbReference type="OrthoDB" id="9786110at2"/>
<keyword evidence="4" id="KW-1185">Reference proteome</keyword>
<proteinExistence type="predicted"/>
<evidence type="ECO:0000313" key="4">
    <source>
        <dbReference type="Proteomes" id="UP000055060"/>
    </source>
</evidence>
<protein>
    <submittedName>
        <fullName evidence="3">Esterase/lipase</fullName>
    </submittedName>
</protein>
<accession>A0A0S7BLW9</accession>